<evidence type="ECO:0000313" key="1">
    <source>
        <dbReference type="EMBL" id="SPP92847.1"/>
    </source>
</evidence>
<evidence type="ECO:0000313" key="2">
    <source>
        <dbReference type="Proteomes" id="UP000246085"/>
    </source>
</evidence>
<protein>
    <submittedName>
        <fullName evidence="1">Uncharacterized protein</fullName>
    </submittedName>
</protein>
<gene>
    <name evidence="1" type="ORF">BRAD3257_1729</name>
</gene>
<dbReference type="EMBL" id="LS398110">
    <property type="protein sequence ID" value="SPP92847.1"/>
    <property type="molecule type" value="Genomic_DNA"/>
</dbReference>
<dbReference type="RefSeq" id="WP_145986972.1">
    <property type="nucleotide sequence ID" value="NZ_LS398110.1"/>
</dbReference>
<dbReference type="Proteomes" id="UP000246085">
    <property type="component" value="Chromosome BRAD3257"/>
</dbReference>
<proteinExistence type="predicted"/>
<dbReference type="AlphaFoldDB" id="A0A2U3PUL0"/>
<organism evidence="1 2">
    <name type="scientific">Bradyrhizobium vignae</name>
    <dbReference type="NCBI Taxonomy" id="1549949"/>
    <lineage>
        <taxon>Bacteria</taxon>
        <taxon>Pseudomonadati</taxon>
        <taxon>Pseudomonadota</taxon>
        <taxon>Alphaproteobacteria</taxon>
        <taxon>Hyphomicrobiales</taxon>
        <taxon>Nitrobacteraceae</taxon>
        <taxon>Bradyrhizobium</taxon>
    </lineage>
</organism>
<accession>A0A2U3PUL0</accession>
<name>A0A2U3PUL0_9BRAD</name>
<reference evidence="1 2" key="1">
    <citation type="submission" date="2018-03" db="EMBL/GenBank/DDBJ databases">
        <authorList>
            <person name="Gully D."/>
        </authorList>
    </citation>
    <scope>NUCLEOTIDE SEQUENCE [LARGE SCALE GENOMIC DNA]</scope>
    <source>
        <strain evidence="1">ORS3257</strain>
    </source>
</reference>
<sequence length="217" mass="23618">MKVLLIDPIGRSIESHKVESAGDIRRILGGKARTAARFPNGDRLLATTEDFGGNGFSLGGSRFVAGRAIVVGKPADFGEYARPRTDAEMIAGLVRWGAPDPEIAPHTVSAVRIDPESMVVEEVIVDSSDDGLDRALGGKARLAMRVTDSLSVFDRAGSRDQDFRWRKDSLVFRGPCLVVSHDRYGVLLDTLVTPSELGLSIEFQKPGDEDWSPWTHS</sequence>
<dbReference type="KEGG" id="bvz:BRAD3257_1729"/>